<evidence type="ECO:0000313" key="1">
    <source>
        <dbReference type="EMBL" id="KZL04542.1"/>
    </source>
</evidence>
<sequence>MAKPTTERFEEMVLAVDFDEDGTFSKICGIKGVNITRTGNAAETEVLDCEDESQPNEILTDVQSIKVMASGDGTWAAESNGKMMSWFYSGKHKPVRLSNTAAASGDVETESGPANLVQLNQARSDGKGRVTASIEIVFSGIPELTVKA</sequence>
<accession>A0A165SVW4</accession>
<comment type="caution">
    <text evidence="1">The sequence shown here is derived from an EMBL/GenBank/DDBJ whole genome shotgun (WGS) entry which is preliminary data.</text>
</comment>
<reference evidence="1 2" key="1">
    <citation type="journal article" date="2016" name="Front. Microbiol.">
        <title>Comparative Genomic Analysis Reveals a Diverse Repertoire of Genes Involved in Prokaryote-Eukaryote Interactions within the Pseudovibrio Genus.</title>
        <authorList>
            <person name="Romano S."/>
            <person name="Fernandez-Guerra A."/>
            <person name="Reen F.J."/>
            <person name="Glockner F.O."/>
            <person name="Crowley S.P."/>
            <person name="O'Sullivan O."/>
            <person name="Cotter P.D."/>
            <person name="Adams C."/>
            <person name="Dobson A.D."/>
            <person name="O'Gara F."/>
        </authorList>
    </citation>
    <scope>NUCLEOTIDE SEQUENCE [LARGE SCALE GENOMIC DNA]</scope>
    <source>
        <strain evidence="1 2">Ad2</strain>
    </source>
</reference>
<dbReference type="AlphaFoldDB" id="A0A165SVW4"/>
<dbReference type="PATRIC" id="fig|989403.3.peg.5065"/>
<organism evidence="1 2">
    <name type="scientific">Pseudovibrio axinellae</name>
    <dbReference type="NCBI Taxonomy" id="989403"/>
    <lineage>
        <taxon>Bacteria</taxon>
        <taxon>Pseudomonadati</taxon>
        <taxon>Pseudomonadota</taxon>
        <taxon>Alphaproteobacteria</taxon>
        <taxon>Hyphomicrobiales</taxon>
        <taxon>Stappiaceae</taxon>
        <taxon>Pseudovibrio</taxon>
    </lineage>
</organism>
<proteinExistence type="predicted"/>
<name>A0A165SVW4_9HYPH</name>
<dbReference type="Pfam" id="PF06199">
    <property type="entry name" value="Phage_tail_2"/>
    <property type="match status" value="1"/>
</dbReference>
<dbReference type="InterPro" id="IPR011855">
    <property type="entry name" value="Phgtail_TP901_1"/>
</dbReference>
<dbReference type="Proteomes" id="UP000076577">
    <property type="component" value="Unassembled WGS sequence"/>
</dbReference>
<evidence type="ECO:0000313" key="2">
    <source>
        <dbReference type="Proteomes" id="UP000076577"/>
    </source>
</evidence>
<dbReference type="STRING" id="989403.SAMN05421798_10483"/>
<gene>
    <name evidence="1" type="ORF">PsAD2_04625</name>
</gene>
<keyword evidence="2" id="KW-1185">Reference proteome</keyword>
<dbReference type="RefSeq" id="WP_068011142.1">
    <property type="nucleotide sequence ID" value="NZ_FOFM01000004.1"/>
</dbReference>
<protein>
    <submittedName>
        <fullName evidence="1">Phage major tail protein 2</fullName>
    </submittedName>
</protein>
<dbReference type="OrthoDB" id="7772034at2"/>
<dbReference type="EMBL" id="LMCB01000161">
    <property type="protein sequence ID" value="KZL04542.1"/>
    <property type="molecule type" value="Genomic_DNA"/>
</dbReference>